<dbReference type="Gene3D" id="2.30.180.10">
    <property type="entry name" value="FAS1 domain"/>
    <property type="match status" value="2"/>
</dbReference>
<dbReference type="PROSITE" id="PS50213">
    <property type="entry name" value="FAS1"/>
    <property type="match status" value="2"/>
</dbReference>
<dbReference type="Pfam" id="PF02469">
    <property type="entry name" value="Fasciclin"/>
    <property type="match status" value="2"/>
</dbReference>
<feature type="signal peptide" evidence="1">
    <location>
        <begin position="1"/>
        <end position="29"/>
    </location>
</feature>
<dbReference type="PROSITE" id="PS51257">
    <property type="entry name" value="PROKAR_LIPOPROTEIN"/>
    <property type="match status" value="1"/>
</dbReference>
<proteinExistence type="predicted"/>
<dbReference type="STRING" id="1185876.BN8_02068"/>
<protein>
    <submittedName>
        <fullName evidence="3">Periostin Short=PN</fullName>
    </submittedName>
</protein>
<dbReference type="InterPro" id="IPR000782">
    <property type="entry name" value="FAS1_domain"/>
</dbReference>
<dbReference type="EMBL" id="CAIT01000006">
    <property type="protein sequence ID" value="CCH53011.1"/>
    <property type="molecule type" value="Genomic_DNA"/>
</dbReference>
<reference evidence="3 4" key="1">
    <citation type="journal article" date="2012" name="J. Bacteriol.">
        <title>Genome Sequence of the Filamentous Bacterium Fibrisoma limi BUZ 3T.</title>
        <authorList>
            <person name="Filippini M."/>
            <person name="Qi W."/>
            <person name="Jaenicke S."/>
            <person name="Goesmann A."/>
            <person name="Smits T.H."/>
            <person name="Bagheri H.C."/>
        </authorList>
    </citation>
    <scope>NUCLEOTIDE SEQUENCE [LARGE SCALE GENOMIC DNA]</scope>
    <source>
        <strain evidence="4">BUZ 3T</strain>
    </source>
</reference>
<dbReference type="AlphaFoldDB" id="I2GGI6"/>
<organism evidence="3 4">
    <name type="scientific">Fibrisoma limi BUZ 3</name>
    <dbReference type="NCBI Taxonomy" id="1185876"/>
    <lineage>
        <taxon>Bacteria</taxon>
        <taxon>Pseudomonadati</taxon>
        <taxon>Bacteroidota</taxon>
        <taxon>Cytophagia</taxon>
        <taxon>Cytophagales</taxon>
        <taxon>Spirosomataceae</taxon>
        <taxon>Fibrisoma</taxon>
    </lineage>
</organism>
<dbReference type="PANTHER" id="PTHR10900:SF77">
    <property type="entry name" value="FI19380P1"/>
    <property type="match status" value="1"/>
</dbReference>
<name>I2GGI6_9BACT</name>
<keyword evidence="1" id="KW-0732">Signal</keyword>
<sequence>MKKLAKVSLVAWASLVLPALTFMSCQDQLAEGPQPASRKGARTGVETGLSATQIVVNSADHTLLEAAVVRAGLANALSTGTLTLFAPTDAAFQRAGFADVNAINNADINVLTKILLYHVISGWSFEAELFPMRQTGFTTLQGGQFLVTRNTAGVSVNGIRVTQGNLFATNGVVHVIDRVLMPPMGNVVETAIGNPNLSYLVAAVIRASQGPVNVLQVLGTTPNLTVFAPTNQAFINAGFPTIQSIQAADPAVLTKILTYHVVAVPQFSQFFSANLTSGNVPTIQGGNVAVTVGGSGVTVKGFSNASASNVVIPDVNTINGVVHVIDQVLLPQ</sequence>
<dbReference type="eggNOG" id="COG2335">
    <property type="taxonomic scope" value="Bacteria"/>
</dbReference>
<evidence type="ECO:0000256" key="1">
    <source>
        <dbReference type="SAM" id="SignalP"/>
    </source>
</evidence>
<comment type="caution">
    <text evidence="3">The sequence shown here is derived from an EMBL/GenBank/DDBJ whole genome shotgun (WGS) entry which is preliminary data.</text>
</comment>
<dbReference type="Proteomes" id="UP000009309">
    <property type="component" value="Unassembled WGS sequence"/>
</dbReference>
<feature type="domain" description="FAS1" evidence="2">
    <location>
        <begin position="48"/>
        <end position="180"/>
    </location>
</feature>
<dbReference type="InterPro" id="IPR050904">
    <property type="entry name" value="Adhesion/Biosynth-related"/>
</dbReference>
<dbReference type="SUPFAM" id="SSF82153">
    <property type="entry name" value="FAS1 domain"/>
    <property type="match status" value="2"/>
</dbReference>
<feature type="chain" id="PRO_5003659841" evidence="1">
    <location>
        <begin position="30"/>
        <end position="332"/>
    </location>
</feature>
<dbReference type="FunFam" id="2.30.180.10:FF:000032">
    <property type="entry name" value="Fasciclin domain-containing protein, putative"/>
    <property type="match status" value="1"/>
</dbReference>
<evidence type="ECO:0000313" key="4">
    <source>
        <dbReference type="Proteomes" id="UP000009309"/>
    </source>
</evidence>
<dbReference type="RefSeq" id="WP_009281595.1">
    <property type="nucleotide sequence ID" value="NZ_CAIT01000006.1"/>
</dbReference>
<feature type="domain" description="FAS1" evidence="2">
    <location>
        <begin position="184"/>
        <end position="329"/>
    </location>
</feature>
<keyword evidence="4" id="KW-1185">Reference proteome</keyword>
<gene>
    <name evidence="3" type="ORF">BN8_02068</name>
</gene>
<dbReference type="GO" id="GO:0005615">
    <property type="term" value="C:extracellular space"/>
    <property type="evidence" value="ECO:0007669"/>
    <property type="project" value="TreeGrafter"/>
</dbReference>
<evidence type="ECO:0000313" key="3">
    <source>
        <dbReference type="EMBL" id="CCH53011.1"/>
    </source>
</evidence>
<accession>I2GGI6</accession>
<evidence type="ECO:0000259" key="2">
    <source>
        <dbReference type="PROSITE" id="PS50213"/>
    </source>
</evidence>
<dbReference type="InterPro" id="IPR036378">
    <property type="entry name" value="FAS1_dom_sf"/>
</dbReference>
<dbReference type="SMART" id="SM00554">
    <property type="entry name" value="FAS1"/>
    <property type="match status" value="2"/>
</dbReference>
<dbReference type="PANTHER" id="PTHR10900">
    <property type="entry name" value="PERIOSTIN-RELATED"/>
    <property type="match status" value="1"/>
</dbReference>